<comment type="caution">
    <text evidence="1">The sequence shown here is derived from an EMBL/GenBank/DDBJ whole genome shotgun (WGS) entry which is preliminary data.</text>
</comment>
<dbReference type="AlphaFoldDB" id="V8GB77"/>
<name>V8GB77_9BURK</name>
<dbReference type="RefSeq" id="WP_023948989.1">
    <property type="nucleotide sequence ID" value="NZ_AYSV01000007.1"/>
</dbReference>
<proteinExistence type="predicted"/>
<sequence>MLTAEDLLINWARGELINGEDPRPKEPSFCASAERYYRPTKEEWNGVLEPGVEKEIKLDDENQSHTPVNWPHHHLVSSFVKRQHWVVKIIICREWVDRFLTYRGLNRTARRIAISKQTGVPVRTVEFMIENVRKELTVEMRGKI</sequence>
<keyword evidence="2" id="KW-1185">Reference proteome</keyword>
<gene>
    <name evidence="1" type="ORF">V757_01005</name>
</gene>
<reference evidence="1 2" key="1">
    <citation type="submission" date="2013-11" db="EMBL/GenBank/DDBJ databases">
        <title>Genomic analysis of Pelistega sp. HM-7.</title>
        <authorList>
            <person name="Kumbhare S.V."/>
            <person name="Shetty S.A."/>
            <person name="Sharma O."/>
            <person name="Dhotre D.P."/>
        </authorList>
    </citation>
    <scope>NUCLEOTIDE SEQUENCE [LARGE SCALE GENOMIC DNA]</scope>
    <source>
        <strain evidence="1 2">HM-7</strain>
    </source>
</reference>
<dbReference type="EMBL" id="AYSV01000007">
    <property type="protein sequence ID" value="ETD72987.1"/>
    <property type="molecule type" value="Genomic_DNA"/>
</dbReference>
<accession>V8GB77</accession>
<dbReference type="Proteomes" id="UP000018766">
    <property type="component" value="Unassembled WGS sequence"/>
</dbReference>
<evidence type="ECO:0000313" key="1">
    <source>
        <dbReference type="EMBL" id="ETD72987.1"/>
    </source>
</evidence>
<evidence type="ECO:0000313" key="2">
    <source>
        <dbReference type="Proteomes" id="UP000018766"/>
    </source>
</evidence>
<protein>
    <submittedName>
        <fullName evidence="1">Uncharacterized protein</fullName>
    </submittedName>
</protein>
<organism evidence="1 2">
    <name type="scientific">Pelistega indica</name>
    <dbReference type="NCBI Taxonomy" id="1414851"/>
    <lineage>
        <taxon>Bacteria</taxon>
        <taxon>Pseudomonadati</taxon>
        <taxon>Pseudomonadota</taxon>
        <taxon>Betaproteobacteria</taxon>
        <taxon>Burkholderiales</taxon>
        <taxon>Alcaligenaceae</taxon>
        <taxon>Pelistega</taxon>
    </lineage>
</organism>